<sequence length="78" mass="9105">MASLRDNGGAETSKISQRKYNNVTLRTLTAHQLMAQREKMCELFQLVDDSDRHSKIVDVERQKQILEDMKKQVDQLKD</sequence>
<dbReference type="OrthoDB" id="4066304at2759"/>
<proteinExistence type="predicted"/>
<evidence type="ECO:0000313" key="1">
    <source>
        <dbReference type="EMBL" id="QLL34486.1"/>
    </source>
</evidence>
<evidence type="ECO:0000313" key="2">
    <source>
        <dbReference type="Proteomes" id="UP000515788"/>
    </source>
</evidence>
<dbReference type="AlphaFoldDB" id="A0A7G3ZLV0"/>
<dbReference type="Proteomes" id="UP000515788">
    <property type="component" value="Chromosome 7"/>
</dbReference>
<keyword evidence="2" id="KW-1185">Reference proteome</keyword>
<protein>
    <submittedName>
        <fullName evidence="1">Uncharacterized protein</fullName>
    </submittedName>
</protein>
<accession>A0A7G3ZLV0</accession>
<reference evidence="1 2" key="1">
    <citation type="submission" date="2020-06" db="EMBL/GenBank/DDBJ databases">
        <title>The yeast mating-type switching endonuclease HO is a domesticated member of an unorthodox homing genetic element family.</title>
        <authorList>
            <person name="Coughlan A.Y."/>
            <person name="Lombardi L."/>
            <person name="Braun-Galleani S."/>
            <person name="Martos A.R."/>
            <person name="Galeote V."/>
            <person name="Bigey F."/>
            <person name="Dequin S."/>
            <person name="Byrne K.P."/>
            <person name="Wolfe K.H."/>
        </authorList>
    </citation>
    <scope>NUCLEOTIDE SEQUENCE [LARGE SCALE GENOMIC DNA]</scope>
    <source>
        <strain evidence="1 2">CBS764</strain>
    </source>
</reference>
<dbReference type="KEGG" id="tgb:HG536_0G03480"/>
<gene>
    <name evidence="1" type="ORF">HG536_0G03480</name>
</gene>
<dbReference type="GeneID" id="59327727"/>
<dbReference type="EMBL" id="CP059252">
    <property type="protein sequence ID" value="QLL34486.1"/>
    <property type="molecule type" value="Genomic_DNA"/>
</dbReference>
<organism evidence="1 2">
    <name type="scientific">Torulaspora globosa</name>
    <dbReference type="NCBI Taxonomy" id="48254"/>
    <lineage>
        <taxon>Eukaryota</taxon>
        <taxon>Fungi</taxon>
        <taxon>Dikarya</taxon>
        <taxon>Ascomycota</taxon>
        <taxon>Saccharomycotina</taxon>
        <taxon>Saccharomycetes</taxon>
        <taxon>Saccharomycetales</taxon>
        <taxon>Saccharomycetaceae</taxon>
        <taxon>Torulaspora</taxon>
    </lineage>
</organism>
<dbReference type="RefSeq" id="XP_037141160.1">
    <property type="nucleotide sequence ID" value="XM_037285264.1"/>
</dbReference>
<name>A0A7G3ZLV0_9SACH</name>